<proteinExistence type="predicted"/>
<evidence type="ECO:0000259" key="3">
    <source>
        <dbReference type="PROSITE" id="PS50848"/>
    </source>
</evidence>
<protein>
    <recommendedName>
        <fullName evidence="3">START domain-containing protein</fullName>
    </recommendedName>
</protein>
<dbReference type="SMART" id="SM00234">
    <property type="entry name" value="START"/>
    <property type="match status" value="1"/>
</dbReference>
<evidence type="ECO:0000256" key="1">
    <source>
        <dbReference type="SAM" id="Coils"/>
    </source>
</evidence>
<feature type="compositionally biased region" description="Polar residues" evidence="2">
    <location>
        <begin position="244"/>
        <end position="258"/>
    </location>
</feature>
<dbReference type="Ensembl" id="ENSCMIT00000045064.1">
    <property type="protein sequence ID" value="ENSCMIP00000044425.1"/>
    <property type="gene ID" value="ENSCMIG00000018380.1"/>
</dbReference>
<feature type="domain" description="START" evidence="3">
    <location>
        <begin position="1353"/>
        <end position="1475"/>
    </location>
</feature>
<feature type="coiled-coil region" evidence="1">
    <location>
        <begin position="1126"/>
        <end position="1171"/>
    </location>
</feature>
<reference evidence="5" key="1">
    <citation type="journal article" date="2006" name="Science">
        <title>Ancient noncoding elements conserved in the human genome.</title>
        <authorList>
            <person name="Venkatesh B."/>
            <person name="Kirkness E.F."/>
            <person name="Loh Y.H."/>
            <person name="Halpern A.L."/>
            <person name="Lee A.P."/>
            <person name="Johnson J."/>
            <person name="Dandona N."/>
            <person name="Viswanathan L.D."/>
            <person name="Tay A."/>
            <person name="Venter J.C."/>
            <person name="Strausberg R.L."/>
            <person name="Brenner S."/>
        </authorList>
    </citation>
    <scope>NUCLEOTIDE SEQUENCE [LARGE SCALE GENOMIC DNA]</scope>
</reference>
<reference evidence="5" key="2">
    <citation type="journal article" date="2007" name="PLoS Biol.">
        <title>Survey sequencing and comparative analysis of the elephant shark (Callorhinchus milii) genome.</title>
        <authorList>
            <person name="Venkatesh B."/>
            <person name="Kirkness E.F."/>
            <person name="Loh Y.H."/>
            <person name="Halpern A.L."/>
            <person name="Lee A.P."/>
            <person name="Johnson J."/>
            <person name="Dandona N."/>
            <person name="Viswanathan L.D."/>
            <person name="Tay A."/>
            <person name="Venter J.C."/>
            <person name="Strausberg R.L."/>
            <person name="Brenner S."/>
        </authorList>
    </citation>
    <scope>NUCLEOTIDE SEQUENCE [LARGE SCALE GENOMIC DNA]</scope>
</reference>
<dbReference type="PROSITE" id="PS50848">
    <property type="entry name" value="START"/>
    <property type="match status" value="1"/>
</dbReference>
<dbReference type="STRING" id="7868.ENSCMIP00000044425"/>
<feature type="compositionally biased region" description="Polar residues" evidence="2">
    <location>
        <begin position="1176"/>
        <end position="1187"/>
    </location>
</feature>
<feature type="compositionally biased region" description="Basic and acidic residues" evidence="2">
    <location>
        <begin position="103"/>
        <end position="113"/>
    </location>
</feature>
<evidence type="ECO:0000313" key="4">
    <source>
        <dbReference type="Ensembl" id="ENSCMIP00000044425.1"/>
    </source>
</evidence>
<dbReference type="Proteomes" id="UP000314986">
    <property type="component" value="Unassembled WGS sequence"/>
</dbReference>
<name>A0A4W3KEB9_CALMI</name>
<reference evidence="4" key="4">
    <citation type="submission" date="2025-08" db="UniProtKB">
        <authorList>
            <consortium name="Ensembl"/>
        </authorList>
    </citation>
    <scope>IDENTIFICATION</scope>
</reference>
<dbReference type="PANTHER" id="PTHR47117">
    <property type="entry name" value="STAR-RELATED LIPID TRANSFER PROTEIN 9"/>
    <property type="match status" value="1"/>
</dbReference>
<keyword evidence="1" id="KW-0175">Coiled coil</keyword>
<dbReference type="GO" id="GO:0008289">
    <property type="term" value="F:lipid binding"/>
    <property type="evidence" value="ECO:0007669"/>
    <property type="project" value="InterPro"/>
</dbReference>
<accession>A0A4W3KEB9</accession>
<dbReference type="InParanoid" id="A0A4W3KEB9"/>
<dbReference type="OMA" id="ASECNTE"/>
<dbReference type="Gene3D" id="3.30.530.20">
    <property type="match status" value="1"/>
</dbReference>
<keyword evidence="5" id="KW-1185">Reference proteome</keyword>
<dbReference type="Pfam" id="PF01852">
    <property type="entry name" value="START"/>
    <property type="match status" value="1"/>
</dbReference>
<sequence>MSSCSVDLTTEDPSEHNLCTILPTESLAQLNLSVDPRSPHGEEVTNQIEPHMEWNMDNLRCGESELSLQAELVRECVSENSNALFCDGVHNFRSTLPSWNKTQENESSTRESGDSDSTSISINHNSCVRKLGEDQSPVEQGFYEKENPMHFSSSDINPYVHQWQSDEWSRSNGKQYAFGSASDVASVQSNRNTYCNVMRCSSVDYGLNVQNSPFNSHLSSYANTRSISGTSSSGGDFHGEDCSPESTETGYPNSNNLNESSSQVSCDLSIATSLIKPHPVSSTKLENATLQVDEIVLLYTSQDKSSGKSTSEGTLKFTCDQETQTSDRIRHRKLPKHHRSFTETPAQMPVEQGTWASLQHLSINLSQLLHNTSELLGSICSNPDQNWDPSEKRKTDSCTQTAVDVAIQTEMLDYEIDNENQENQATTRKDKQRSPEVNVIVKVIGSDVNVSQEKTDITLTLQERQQNNSAKMTSMPDLNAHHGSFNSSRCSPSSSKDGNSFRASTPSLIDSQKLSLNSSPKYSPSSPAVSPIGLPSQPPIHSDHSHNTSVSCFGSHFTKMETSYPGLCWDTRIESPVQDPAVNAKLAILVDRASSPIQTFEAGAGNHRSRSKSFIGLQDRGTQIMQPSGDCQRKQRPASWYGFHKEQKEVNLTHLKSNDVVEHEQEENGAMLFVHANELSKFKLRTLSREAKLKSEARCQDRSNSSFVRSKATKSPKHFLKMPMVTNKPKYEWQCDVGNRERDAIQWVAQHGYAQMETESQLMFQEVEKPFTGNIDERKHVFCSASQAARQNTPQTLSEISAGTTSKSRRTFHRSASLSASTMFAQFGPLSENNPFGTESNEQKNTTLENFARNDSTCCNSGANCSPFMEIEMAMDSAPEDAQSIVLSECNTEVLLNENPSLICCSKSQVSGEATCRGPEDLPLHNKFCNWSGVFHSPPSMGSITSVTTSSDQTQTKDYVAHSASSKSKHCEERLKEIEKLRTERAQIMSGLHLNLNQHHLSVELTEAKLYYGLGETDTLLKLLQIGTADDLNTPIKQQLYDRHMKSIETFRKEREEKLQKFRRTRSLSPQKHLILCHPKECPQQELPSKRRDYLQKLRKDIVKNTRALPLIKSVVETPSEIEYLLRDYQKAREETKAEIARARDRLRERAEKEKCRLQNQISELLKEEERRKNMISRSSLCTGSNLSLSSNPTSGYSSSNTVSPDISSKELNKMNPAPCQMVSRGRKASRNSQLYSAQSLSSINIEAFLGTTKDHSVSAQPLNGSSPTASLGCLKYYQDLATRTTASFKAEIVVASINDLGNLLNGKAAAGWKYHSTEKGILMFYKKYASATKHGFMGVGVIEKPLHCVWCMVKDHSKRRLYDETIKTVQVHKQLGGGIQLVYLVNDTSVCYLNQPRDFCCISVETKEEQQYILAMQSIHEESMPWPVNDIVRGEILPSGWILQPDVQNGKEITKVIYMIQVDLGAPALPSRMLALVAKRQPLCIATLASFLSC</sequence>
<dbReference type="SUPFAM" id="SSF55961">
    <property type="entry name" value="Bet v1-like"/>
    <property type="match status" value="1"/>
</dbReference>
<feature type="region of interest" description="Disordered" evidence="2">
    <location>
        <begin position="1173"/>
        <end position="1216"/>
    </location>
</feature>
<reference evidence="4" key="5">
    <citation type="submission" date="2025-09" db="UniProtKB">
        <authorList>
            <consortium name="Ensembl"/>
        </authorList>
    </citation>
    <scope>IDENTIFICATION</scope>
</reference>
<organism evidence="4 5">
    <name type="scientific">Callorhinchus milii</name>
    <name type="common">Ghost shark</name>
    <dbReference type="NCBI Taxonomy" id="7868"/>
    <lineage>
        <taxon>Eukaryota</taxon>
        <taxon>Metazoa</taxon>
        <taxon>Chordata</taxon>
        <taxon>Craniata</taxon>
        <taxon>Vertebrata</taxon>
        <taxon>Chondrichthyes</taxon>
        <taxon>Holocephali</taxon>
        <taxon>Chimaeriformes</taxon>
        <taxon>Callorhinchidae</taxon>
        <taxon>Callorhinchus</taxon>
    </lineage>
</organism>
<dbReference type="InterPro" id="IPR002913">
    <property type="entry name" value="START_lipid-bd_dom"/>
</dbReference>
<dbReference type="InterPro" id="IPR023393">
    <property type="entry name" value="START-like_dom_sf"/>
</dbReference>
<evidence type="ECO:0000313" key="5">
    <source>
        <dbReference type="Proteomes" id="UP000314986"/>
    </source>
</evidence>
<feature type="region of interest" description="Disordered" evidence="2">
    <location>
        <begin position="96"/>
        <end position="122"/>
    </location>
</feature>
<evidence type="ECO:0000256" key="2">
    <source>
        <dbReference type="SAM" id="MobiDB-lite"/>
    </source>
</evidence>
<feature type="compositionally biased region" description="Polar residues" evidence="2">
    <location>
        <begin position="496"/>
        <end position="514"/>
    </location>
</feature>
<feature type="compositionally biased region" description="Low complexity" evidence="2">
    <location>
        <begin position="484"/>
        <end position="495"/>
    </location>
</feature>
<feature type="compositionally biased region" description="Low complexity" evidence="2">
    <location>
        <begin position="1188"/>
        <end position="1200"/>
    </location>
</feature>
<feature type="compositionally biased region" description="Low complexity" evidence="2">
    <location>
        <begin position="515"/>
        <end position="531"/>
    </location>
</feature>
<reference evidence="5" key="3">
    <citation type="journal article" date="2014" name="Nature">
        <title>Elephant shark genome provides unique insights into gnathostome evolution.</title>
        <authorList>
            <consortium name="International Elephant Shark Genome Sequencing Consortium"/>
            <person name="Venkatesh B."/>
            <person name="Lee A.P."/>
            <person name="Ravi V."/>
            <person name="Maurya A.K."/>
            <person name="Lian M.M."/>
            <person name="Swann J.B."/>
            <person name="Ohta Y."/>
            <person name="Flajnik M.F."/>
            <person name="Sutoh Y."/>
            <person name="Kasahara M."/>
            <person name="Hoon S."/>
            <person name="Gangu V."/>
            <person name="Roy S.W."/>
            <person name="Irimia M."/>
            <person name="Korzh V."/>
            <person name="Kondrychyn I."/>
            <person name="Lim Z.W."/>
            <person name="Tay B.H."/>
            <person name="Tohari S."/>
            <person name="Kong K.W."/>
            <person name="Ho S."/>
            <person name="Lorente-Galdos B."/>
            <person name="Quilez J."/>
            <person name="Marques-Bonet T."/>
            <person name="Raney B.J."/>
            <person name="Ingham P.W."/>
            <person name="Tay A."/>
            <person name="Hillier L.W."/>
            <person name="Minx P."/>
            <person name="Boehm T."/>
            <person name="Wilson R.K."/>
            <person name="Brenner S."/>
            <person name="Warren W.C."/>
        </authorList>
    </citation>
    <scope>NUCLEOTIDE SEQUENCE [LARGE SCALE GENOMIC DNA]</scope>
</reference>
<dbReference type="PANTHER" id="PTHR47117:SF1">
    <property type="entry name" value="STAR-RELATED LIPID TRANSFER PROTEIN 9"/>
    <property type="match status" value="1"/>
</dbReference>
<feature type="region of interest" description="Disordered" evidence="2">
    <location>
        <begin position="227"/>
        <end position="258"/>
    </location>
</feature>
<dbReference type="GeneTree" id="ENSGT00940000164613"/>
<feature type="region of interest" description="Disordered" evidence="2">
    <location>
        <begin position="466"/>
        <end position="545"/>
    </location>
</feature>